<dbReference type="PANTHER" id="PTHR42663:SF12">
    <property type="entry name" value="ATP-BINDING PROTEIN PHNP"/>
    <property type="match status" value="1"/>
</dbReference>
<evidence type="ECO:0000259" key="1">
    <source>
        <dbReference type="SMART" id="SM00849"/>
    </source>
</evidence>
<dbReference type="Proteomes" id="UP000053911">
    <property type="component" value="Unassembled WGS sequence"/>
</dbReference>
<dbReference type="Pfam" id="PF12706">
    <property type="entry name" value="Lactamase_B_2"/>
    <property type="match status" value="1"/>
</dbReference>
<protein>
    <submittedName>
        <fullName evidence="2">Metallo-beta-lactamase superfamily protein</fullName>
    </submittedName>
</protein>
<dbReference type="InterPro" id="IPR001279">
    <property type="entry name" value="Metallo-B-lactamas"/>
</dbReference>
<gene>
    <name evidence="2" type="ORF">XD54_2083</name>
</gene>
<name>A0A101EJP8_9EURY</name>
<dbReference type="AlphaFoldDB" id="A0A101EJP8"/>
<evidence type="ECO:0000313" key="2">
    <source>
        <dbReference type="EMBL" id="KUK16623.1"/>
    </source>
</evidence>
<dbReference type="PANTHER" id="PTHR42663">
    <property type="entry name" value="HYDROLASE C777.06C-RELATED-RELATED"/>
    <property type="match status" value="1"/>
</dbReference>
<dbReference type="SUPFAM" id="SSF56281">
    <property type="entry name" value="Metallo-hydrolase/oxidoreductase"/>
    <property type="match status" value="1"/>
</dbReference>
<dbReference type="PATRIC" id="fig|172049.5.peg.764"/>
<comment type="caution">
    <text evidence="2">The sequence shown here is derived from an EMBL/GenBank/DDBJ whole genome shotgun (WGS) entry which is preliminary data.</text>
</comment>
<dbReference type="EMBL" id="LGFD01000093">
    <property type="protein sequence ID" value="KUK16623.1"/>
    <property type="molecule type" value="Genomic_DNA"/>
</dbReference>
<organism evidence="2 3">
    <name type="scientific">Thermococcus sibiricus</name>
    <dbReference type="NCBI Taxonomy" id="172049"/>
    <lineage>
        <taxon>Archaea</taxon>
        <taxon>Methanobacteriati</taxon>
        <taxon>Methanobacteriota</taxon>
        <taxon>Thermococci</taxon>
        <taxon>Thermococcales</taxon>
        <taxon>Thermococcaceae</taxon>
        <taxon>Thermococcus</taxon>
    </lineage>
</organism>
<dbReference type="Gene3D" id="3.60.15.10">
    <property type="entry name" value="Ribonuclease Z/Hydroxyacylglutathione hydrolase-like"/>
    <property type="match status" value="1"/>
</dbReference>
<accession>A0A101EJP8</accession>
<reference evidence="3" key="1">
    <citation type="journal article" date="2015" name="MBio">
        <title>Genome-Resolved Metagenomic Analysis Reveals Roles for Candidate Phyla and Other Microbial Community Members in Biogeochemical Transformations in Oil Reservoirs.</title>
        <authorList>
            <person name="Hu P."/>
            <person name="Tom L."/>
            <person name="Singh A."/>
            <person name="Thomas B.C."/>
            <person name="Baker B.J."/>
            <person name="Piceno Y.M."/>
            <person name="Andersen G.L."/>
            <person name="Banfield J.F."/>
        </authorList>
    </citation>
    <scope>NUCLEOTIDE SEQUENCE [LARGE SCALE GENOMIC DNA]</scope>
</reference>
<proteinExistence type="predicted"/>
<dbReference type="InterPro" id="IPR036866">
    <property type="entry name" value="RibonucZ/Hydroxyglut_hydro"/>
</dbReference>
<feature type="domain" description="Metallo-beta-lactamase" evidence="1">
    <location>
        <begin position="45"/>
        <end position="233"/>
    </location>
</feature>
<sequence length="260" mass="29878">MEGNFGGRKMRVILLGSGSYSGTPKALCNCENCTRARKFPQYRRTRFSMYIPKIKALIDPSPDLYYHLRHLNEKVENVFITHPHFDHIAGLPELQVFKEVTFYSHEKTLHVAKLLQETFLGEREWRYTPLDFNRWYGFGNFRVKHFPVVHQPGEVAGGFILEIGEKKIAITGDTGPEILKDERVLQDIQGADLLVSEMTHKHSIPKTHLGVEDAIKLAQMVGANKTLFVHISHSNYTHEELEEKVREAGIVGRDFMHLKI</sequence>
<evidence type="ECO:0000313" key="3">
    <source>
        <dbReference type="Proteomes" id="UP000053911"/>
    </source>
</evidence>
<dbReference type="SMART" id="SM00849">
    <property type="entry name" value="Lactamase_B"/>
    <property type="match status" value="1"/>
</dbReference>